<name>A0A895YQ90_9ACTN</name>
<feature type="transmembrane region" description="Helical" evidence="1">
    <location>
        <begin position="70"/>
        <end position="94"/>
    </location>
</feature>
<evidence type="ECO:0000313" key="3">
    <source>
        <dbReference type="Proteomes" id="UP000662857"/>
    </source>
</evidence>
<gene>
    <name evidence="2" type="ORF">JQS43_19715</name>
</gene>
<accession>A0A895YQ90</accession>
<evidence type="ECO:0000256" key="1">
    <source>
        <dbReference type="SAM" id="Phobius"/>
    </source>
</evidence>
<feature type="transmembrane region" description="Helical" evidence="1">
    <location>
        <begin position="38"/>
        <end position="58"/>
    </location>
</feature>
<keyword evidence="3" id="KW-1185">Reference proteome</keyword>
<organism evidence="2 3">
    <name type="scientific">Natronosporangium hydrolyticum</name>
    <dbReference type="NCBI Taxonomy" id="2811111"/>
    <lineage>
        <taxon>Bacteria</taxon>
        <taxon>Bacillati</taxon>
        <taxon>Actinomycetota</taxon>
        <taxon>Actinomycetes</taxon>
        <taxon>Micromonosporales</taxon>
        <taxon>Micromonosporaceae</taxon>
        <taxon>Natronosporangium</taxon>
    </lineage>
</organism>
<keyword evidence="1" id="KW-0812">Transmembrane</keyword>
<reference evidence="2" key="1">
    <citation type="submission" date="2021-02" db="EMBL/GenBank/DDBJ databases">
        <title>Natrosporangium hydrolyticum gen. nov., sp. nov, a haloalkaliphilic actinobacterium from a soda solonchak soil.</title>
        <authorList>
            <person name="Sorokin D.Y."/>
            <person name="Khijniak T.V."/>
            <person name="Zakharycheva A.P."/>
            <person name="Boueva O.V."/>
            <person name="Ariskina E.V."/>
            <person name="Hahnke R.L."/>
            <person name="Bunk B."/>
            <person name="Sproer C."/>
            <person name="Schumann P."/>
            <person name="Evtushenko L.I."/>
            <person name="Kublanov I.V."/>
        </authorList>
    </citation>
    <scope>NUCLEOTIDE SEQUENCE</scope>
    <source>
        <strain evidence="2">DSM 106523</strain>
    </source>
</reference>
<sequence>MILFDVLSVVLAQAPNPGPEAPPGMEAVANQFIGWGKWILVVAGVLGMFICGGMMIIGRRNRSATAVDGAAGVPWVLGGLFLAAVAASIVGAIAL</sequence>
<keyword evidence="1" id="KW-1133">Transmembrane helix</keyword>
<proteinExistence type="predicted"/>
<keyword evidence="1" id="KW-0472">Membrane</keyword>
<evidence type="ECO:0000313" key="2">
    <source>
        <dbReference type="EMBL" id="QSB17453.1"/>
    </source>
</evidence>
<dbReference type="EMBL" id="CP070499">
    <property type="protein sequence ID" value="QSB17453.1"/>
    <property type="molecule type" value="Genomic_DNA"/>
</dbReference>
<dbReference type="Proteomes" id="UP000662857">
    <property type="component" value="Chromosome"/>
</dbReference>
<dbReference type="AlphaFoldDB" id="A0A895YQ90"/>
<protein>
    <submittedName>
        <fullName evidence="2">Uncharacterized protein</fullName>
    </submittedName>
</protein>
<dbReference type="KEGG" id="nhy:JQS43_19715"/>